<organism evidence="1 2">
    <name type="scientific">Edaphochlamys debaryana</name>
    <dbReference type="NCBI Taxonomy" id="47281"/>
    <lineage>
        <taxon>Eukaryota</taxon>
        <taxon>Viridiplantae</taxon>
        <taxon>Chlorophyta</taxon>
        <taxon>core chlorophytes</taxon>
        <taxon>Chlorophyceae</taxon>
        <taxon>CS clade</taxon>
        <taxon>Chlamydomonadales</taxon>
        <taxon>Chlamydomonadales incertae sedis</taxon>
        <taxon>Edaphochlamys</taxon>
    </lineage>
</organism>
<reference evidence="1" key="1">
    <citation type="journal article" date="2020" name="bioRxiv">
        <title>Comparative genomics of Chlamydomonas.</title>
        <authorList>
            <person name="Craig R.J."/>
            <person name="Hasan A.R."/>
            <person name="Ness R.W."/>
            <person name="Keightley P.D."/>
        </authorList>
    </citation>
    <scope>NUCLEOTIDE SEQUENCE</scope>
    <source>
        <strain evidence="1">CCAP 11/70</strain>
    </source>
</reference>
<dbReference type="Proteomes" id="UP000612055">
    <property type="component" value="Unassembled WGS sequence"/>
</dbReference>
<keyword evidence="2" id="KW-1185">Reference proteome</keyword>
<name>A0A836BS29_9CHLO</name>
<protein>
    <submittedName>
        <fullName evidence="1">Uncharacterized protein</fullName>
    </submittedName>
</protein>
<comment type="caution">
    <text evidence="1">The sequence shown here is derived from an EMBL/GenBank/DDBJ whole genome shotgun (WGS) entry which is preliminary data.</text>
</comment>
<dbReference type="AlphaFoldDB" id="A0A836BS29"/>
<evidence type="ECO:0000313" key="1">
    <source>
        <dbReference type="EMBL" id="KAG2487046.1"/>
    </source>
</evidence>
<dbReference type="OrthoDB" id="545260at2759"/>
<accession>A0A836BS29</accession>
<dbReference type="EMBL" id="JAEHOE010000102">
    <property type="protein sequence ID" value="KAG2487046.1"/>
    <property type="molecule type" value="Genomic_DNA"/>
</dbReference>
<proteinExistence type="predicted"/>
<sequence length="335" mass="33747">MARAAYNSSLCEGAAGRAACEALSGAGCSWGEGAGCGYSVIVSPQWMRGLLFCPGSLADEAAACALTVAGRTGEASGLQTRCTANPNCTWISASDYASNPFAHLLPEMAPELYSPPTAPNSNTPLGACVAPWVTSPISTAAVTLTADPVALGLVVSGLADPAILYPPIFDRVFGKCPGVARTKQILTANPCGVHKDVQACNAEPQYHCWWLPESVEAGAASSATGGAVAGGAGSCVIGPRFYMDLLYDPADPWVAAYNNASRVCSSKTASSACDGAGTITYDTAKLNSYGEVQPVYDNTATGGGGANNGTAAALAPGRVLVPLLGAVVAFALALG</sequence>
<evidence type="ECO:0000313" key="2">
    <source>
        <dbReference type="Proteomes" id="UP000612055"/>
    </source>
</evidence>
<gene>
    <name evidence="1" type="ORF">HYH03_014292</name>
</gene>